<dbReference type="Proteomes" id="UP000694660">
    <property type="component" value="Unassembled WGS sequence"/>
</dbReference>
<proteinExistence type="predicted"/>
<dbReference type="InterPro" id="IPR038142">
    <property type="entry name" value="Cytochrome_P460_sp"/>
</dbReference>
<dbReference type="CDD" id="cd20750">
    <property type="entry name" value="cyt_c_I"/>
    <property type="match status" value="1"/>
</dbReference>
<evidence type="ECO:0000256" key="1">
    <source>
        <dbReference type="SAM" id="SignalP"/>
    </source>
</evidence>
<feature type="domain" description="Cytochrome P460" evidence="2">
    <location>
        <begin position="58"/>
        <end position="172"/>
    </location>
</feature>
<organism evidence="3 4">
    <name type="scientific">Denitromonas iodatirespirans</name>
    <dbReference type="NCBI Taxonomy" id="2795389"/>
    <lineage>
        <taxon>Bacteria</taxon>
        <taxon>Pseudomonadati</taxon>
        <taxon>Pseudomonadota</taxon>
        <taxon>Betaproteobacteria</taxon>
        <taxon>Rhodocyclales</taxon>
        <taxon>Zoogloeaceae</taxon>
        <taxon>Denitromonas</taxon>
    </lineage>
</organism>
<gene>
    <name evidence="3" type="ORF">I8J34_07515</name>
</gene>
<dbReference type="InterPro" id="IPR032033">
    <property type="entry name" value="Cytochrome_P460"/>
</dbReference>
<feature type="signal peptide" evidence="1">
    <location>
        <begin position="1"/>
        <end position="22"/>
    </location>
</feature>
<evidence type="ECO:0000259" key="2">
    <source>
        <dbReference type="Pfam" id="PF16694"/>
    </source>
</evidence>
<dbReference type="Pfam" id="PF16694">
    <property type="entry name" value="Cytochrome_P460"/>
    <property type="match status" value="1"/>
</dbReference>
<accession>A0A944DAS8</accession>
<keyword evidence="4" id="KW-1185">Reference proteome</keyword>
<evidence type="ECO:0000313" key="3">
    <source>
        <dbReference type="EMBL" id="MBT0961022.1"/>
    </source>
</evidence>
<dbReference type="RefSeq" id="WP_214360781.1">
    <property type="nucleotide sequence ID" value="NZ_JAEKFT010000006.1"/>
</dbReference>
<comment type="caution">
    <text evidence="3">The sequence shown here is derived from an EMBL/GenBank/DDBJ whole genome shotgun (WGS) entry which is preliminary data.</text>
</comment>
<keyword evidence="1" id="KW-0732">Signal</keyword>
<reference evidence="4" key="1">
    <citation type="journal article" date="2022" name="ISME J.">
        <title>Genetic and phylogenetic analysis of dissimilatory iodate-reducing bacteria identifies potential niches across the world's oceans.</title>
        <authorList>
            <person name="Reyes-Umana V."/>
            <person name="Henning Z."/>
            <person name="Lee K."/>
            <person name="Barnum T.P."/>
            <person name="Coates J.D."/>
        </authorList>
    </citation>
    <scope>NUCLEOTIDE SEQUENCE [LARGE SCALE GENOMIC DNA]</scope>
    <source>
        <strain evidence="4">IR12</strain>
    </source>
</reference>
<dbReference type="EMBL" id="JAEKFT010000006">
    <property type="protein sequence ID" value="MBT0961022.1"/>
    <property type="molecule type" value="Genomic_DNA"/>
</dbReference>
<sequence>MKPAFSRALLASALALPLLAMAGDFSPYVNGQGHISRPTEVRDRFVHLGSWAVLDEKSPARGLHDVYTEKTSAEHYRKTGQFPDGATLVKEIRKLETGAMTTGDPVVWGSDAAVWFVMVKDAKGRFSGNPLWADGWGWALFKADAPATNAAVSYEADCKGCHVPAAKTDRVFIQGYPTLTAR</sequence>
<protein>
    <submittedName>
        <fullName evidence="3">Cytochrome P460 family protein</fullName>
    </submittedName>
</protein>
<feature type="chain" id="PRO_5037865261" evidence="1">
    <location>
        <begin position="23"/>
        <end position="182"/>
    </location>
</feature>
<dbReference type="Gene3D" id="3.50.70.20">
    <property type="entry name" value="Cytochrome P460"/>
    <property type="match status" value="1"/>
</dbReference>
<dbReference type="AlphaFoldDB" id="A0A944DAS8"/>
<evidence type="ECO:0000313" key="4">
    <source>
        <dbReference type="Proteomes" id="UP000694660"/>
    </source>
</evidence>
<name>A0A944DAS8_DENI1</name>